<dbReference type="EMBL" id="QVME01000005">
    <property type="protein sequence ID" value="RGE67295.1"/>
    <property type="molecule type" value="Genomic_DNA"/>
</dbReference>
<reference evidence="3" key="1">
    <citation type="submission" date="2017-04" db="EMBL/GenBank/DDBJ databases">
        <title>Function of individual gut microbiota members based on whole genome sequencing of pure cultures obtained from chicken caecum.</title>
        <authorList>
            <person name="Medvecky M."/>
            <person name="Cejkova D."/>
            <person name="Polansky O."/>
            <person name="Karasova D."/>
            <person name="Kubasova T."/>
            <person name="Cizek A."/>
            <person name="Rychlik I."/>
        </authorList>
    </citation>
    <scope>NUCLEOTIDE SEQUENCE [LARGE SCALE GENOMIC DNA]</scope>
    <source>
        <strain evidence="3">An175</strain>
    </source>
</reference>
<evidence type="ECO:0000313" key="2">
    <source>
        <dbReference type="EMBL" id="RGE67295.1"/>
    </source>
</evidence>
<evidence type="ECO:0000313" key="1">
    <source>
        <dbReference type="EMBL" id="OUP67702.1"/>
    </source>
</evidence>
<gene>
    <name evidence="1" type="ORF">B5F11_17065</name>
    <name evidence="2" type="ORF">DXC40_10845</name>
</gene>
<evidence type="ECO:0000313" key="4">
    <source>
        <dbReference type="Proteomes" id="UP000260828"/>
    </source>
</evidence>
<dbReference type="Proteomes" id="UP000196386">
    <property type="component" value="Unassembled WGS sequence"/>
</dbReference>
<sequence length="139" mass="15660">MGLPLWYNNRRAVIIPGLCPTARRLRGNRLLMGNYTVPLRGHGIICAVQTALPFAAAIRRLPLQSSGLRMLHHSQNQLRWFSCRFAAGKPEWACRCDIITAERLLYTYGQGDTRAMARFRPNGRLYHAALLNVWGGAPC</sequence>
<organism evidence="1 3">
    <name type="scientific">Anaerotruncus colihominis</name>
    <dbReference type="NCBI Taxonomy" id="169435"/>
    <lineage>
        <taxon>Bacteria</taxon>
        <taxon>Bacillati</taxon>
        <taxon>Bacillota</taxon>
        <taxon>Clostridia</taxon>
        <taxon>Eubacteriales</taxon>
        <taxon>Oscillospiraceae</taxon>
        <taxon>Anaerotruncus</taxon>
    </lineage>
</organism>
<proteinExistence type="predicted"/>
<protein>
    <submittedName>
        <fullName evidence="1">Uncharacterized protein</fullName>
    </submittedName>
</protein>
<reference evidence="1" key="2">
    <citation type="journal article" date="2018" name="BMC Genomics">
        <title>Whole genome sequencing and function prediction of 133 gut anaerobes isolated from chicken caecum in pure cultures.</title>
        <authorList>
            <person name="Medvecky M."/>
            <person name="Cejkova D."/>
            <person name="Polansky O."/>
            <person name="Karasova D."/>
            <person name="Kubasova T."/>
            <person name="Cizek A."/>
            <person name="Rychlik I."/>
        </authorList>
    </citation>
    <scope>NUCLEOTIDE SEQUENCE</scope>
    <source>
        <strain evidence="1">An175</strain>
    </source>
</reference>
<evidence type="ECO:0000313" key="3">
    <source>
        <dbReference type="Proteomes" id="UP000196386"/>
    </source>
</evidence>
<dbReference type="Proteomes" id="UP000260828">
    <property type="component" value="Unassembled WGS sequence"/>
</dbReference>
<reference evidence="2 4" key="3">
    <citation type="submission" date="2018-08" db="EMBL/GenBank/DDBJ databases">
        <title>A genome reference for cultivated species of the human gut microbiota.</title>
        <authorList>
            <person name="Zou Y."/>
            <person name="Xue W."/>
            <person name="Luo G."/>
        </authorList>
    </citation>
    <scope>NUCLEOTIDE SEQUENCE [LARGE SCALE GENOMIC DNA]</scope>
    <source>
        <strain evidence="2 4">TF05-12AC</strain>
    </source>
</reference>
<dbReference type="EMBL" id="NFKP01000028">
    <property type="protein sequence ID" value="OUP67702.1"/>
    <property type="molecule type" value="Genomic_DNA"/>
</dbReference>
<comment type="caution">
    <text evidence="1">The sequence shown here is derived from an EMBL/GenBank/DDBJ whole genome shotgun (WGS) entry which is preliminary data.</text>
</comment>
<accession>A0A1Y4MUJ2</accession>
<dbReference type="AlphaFoldDB" id="A0A1Y4MUJ2"/>
<name>A0A1Y4MUJ2_9FIRM</name>